<reference evidence="12" key="1">
    <citation type="submission" date="2023-03" db="EMBL/GenBank/DDBJ databases">
        <authorList>
            <person name="Julca I."/>
        </authorList>
    </citation>
    <scope>NUCLEOTIDE SEQUENCE</scope>
</reference>
<dbReference type="InterPro" id="IPR001128">
    <property type="entry name" value="Cyt_P450"/>
</dbReference>
<dbReference type="EMBL" id="OX459118">
    <property type="protein sequence ID" value="CAI9091263.1"/>
    <property type="molecule type" value="Genomic_DNA"/>
</dbReference>
<evidence type="ECO:0000313" key="13">
    <source>
        <dbReference type="Proteomes" id="UP001161247"/>
    </source>
</evidence>
<evidence type="ECO:0000256" key="2">
    <source>
        <dbReference type="ARBA" id="ARBA00010617"/>
    </source>
</evidence>
<dbReference type="InterPro" id="IPR050651">
    <property type="entry name" value="Plant_Cytochrome_P450_Monoox"/>
</dbReference>
<evidence type="ECO:0000256" key="9">
    <source>
        <dbReference type="ARBA" id="ARBA00023033"/>
    </source>
</evidence>
<evidence type="ECO:0000256" key="8">
    <source>
        <dbReference type="ARBA" id="ARBA00023004"/>
    </source>
</evidence>
<name>A0AAV1C7Y0_OLDCO</name>
<keyword evidence="7" id="KW-0560">Oxidoreductase</keyword>
<evidence type="ECO:0000256" key="10">
    <source>
        <dbReference type="ARBA" id="ARBA00023136"/>
    </source>
</evidence>
<sequence length="342" mass="39104">MAYCQEPATESSSGHPNHRPSSPHQTASPSHSSQILPNMWPCFLPPIRVSPRRRSLFPVLAEECFTKNDVVLANRPKNTLGKYIGYNYSSMVAAPYGDHWRNLRKLGANEIFSPHRLNMFLSIRADEIRRLLSSLYAKSVNGFARVEMQSKLAELSFNVIMRMMTGKRYFGLEEDNVEAERFRGLIREVFKYGGVSNPAEFIPLLKLIDYKNFEKAVKNLSKEMDLFLQGLIDEHRVDRNSNSTMIDHLLTLQESHPDYYTDELIKSTIMVLLLAGTDTSSVTVEWALSALLNNPEVLKRPELKSTMSWAKTGCLKNQICRNCLICTMLSRRRSVCSHQRHC</sequence>
<organism evidence="12 13">
    <name type="scientific">Oldenlandia corymbosa var. corymbosa</name>
    <dbReference type="NCBI Taxonomy" id="529605"/>
    <lineage>
        <taxon>Eukaryota</taxon>
        <taxon>Viridiplantae</taxon>
        <taxon>Streptophyta</taxon>
        <taxon>Embryophyta</taxon>
        <taxon>Tracheophyta</taxon>
        <taxon>Spermatophyta</taxon>
        <taxon>Magnoliopsida</taxon>
        <taxon>eudicotyledons</taxon>
        <taxon>Gunneridae</taxon>
        <taxon>Pentapetalae</taxon>
        <taxon>asterids</taxon>
        <taxon>lamiids</taxon>
        <taxon>Gentianales</taxon>
        <taxon>Rubiaceae</taxon>
        <taxon>Rubioideae</taxon>
        <taxon>Spermacoceae</taxon>
        <taxon>Hedyotis-Oldenlandia complex</taxon>
        <taxon>Oldenlandia</taxon>
    </lineage>
</organism>
<dbReference type="GO" id="GO:0005506">
    <property type="term" value="F:iron ion binding"/>
    <property type="evidence" value="ECO:0007669"/>
    <property type="project" value="InterPro"/>
</dbReference>
<evidence type="ECO:0000313" key="12">
    <source>
        <dbReference type="EMBL" id="CAI9091263.1"/>
    </source>
</evidence>
<keyword evidence="8" id="KW-0408">Iron</keyword>
<evidence type="ECO:0000256" key="3">
    <source>
        <dbReference type="ARBA" id="ARBA00022617"/>
    </source>
</evidence>
<feature type="compositionally biased region" description="Polar residues" evidence="11">
    <location>
        <begin position="8"/>
        <end position="33"/>
    </location>
</feature>
<accession>A0AAV1C7Y0</accession>
<dbReference type="InterPro" id="IPR002401">
    <property type="entry name" value="Cyt_P450_E_grp-I"/>
</dbReference>
<dbReference type="GO" id="GO:0020037">
    <property type="term" value="F:heme binding"/>
    <property type="evidence" value="ECO:0007669"/>
    <property type="project" value="InterPro"/>
</dbReference>
<evidence type="ECO:0000256" key="6">
    <source>
        <dbReference type="ARBA" id="ARBA00022989"/>
    </source>
</evidence>
<gene>
    <name evidence="12" type="ORF">OLC1_LOCUS3229</name>
</gene>
<comment type="subcellular location">
    <subcellularLocation>
        <location evidence="1">Membrane</location>
        <topology evidence="1">Single-pass membrane protein</topology>
    </subcellularLocation>
</comment>
<dbReference type="InterPro" id="IPR036396">
    <property type="entry name" value="Cyt_P450_sf"/>
</dbReference>
<comment type="similarity">
    <text evidence="2">Belongs to the cytochrome P450 family.</text>
</comment>
<dbReference type="Pfam" id="PF00067">
    <property type="entry name" value="p450"/>
    <property type="match status" value="1"/>
</dbReference>
<evidence type="ECO:0000256" key="1">
    <source>
        <dbReference type="ARBA" id="ARBA00004167"/>
    </source>
</evidence>
<dbReference type="PANTHER" id="PTHR47947">
    <property type="entry name" value="CYTOCHROME P450 82C3-RELATED"/>
    <property type="match status" value="1"/>
</dbReference>
<protein>
    <submittedName>
        <fullName evidence="12">OLC1v1026238C1</fullName>
    </submittedName>
</protein>
<feature type="region of interest" description="Disordered" evidence="11">
    <location>
        <begin position="1"/>
        <end position="33"/>
    </location>
</feature>
<keyword evidence="3" id="KW-0349">Heme</keyword>
<keyword evidence="5" id="KW-0479">Metal-binding</keyword>
<evidence type="ECO:0000256" key="11">
    <source>
        <dbReference type="SAM" id="MobiDB-lite"/>
    </source>
</evidence>
<dbReference type="AlphaFoldDB" id="A0AAV1C7Y0"/>
<keyword evidence="4" id="KW-0812">Transmembrane</keyword>
<keyword evidence="6" id="KW-1133">Transmembrane helix</keyword>
<evidence type="ECO:0000256" key="5">
    <source>
        <dbReference type="ARBA" id="ARBA00022723"/>
    </source>
</evidence>
<dbReference type="GO" id="GO:0004497">
    <property type="term" value="F:monooxygenase activity"/>
    <property type="evidence" value="ECO:0007669"/>
    <property type="project" value="UniProtKB-KW"/>
</dbReference>
<keyword evidence="10" id="KW-0472">Membrane</keyword>
<dbReference type="Proteomes" id="UP001161247">
    <property type="component" value="Chromosome 1"/>
</dbReference>
<keyword evidence="9" id="KW-0503">Monooxygenase</keyword>
<dbReference type="GO" id="GO:0016020">
    <property type="term" value="C:membrane"/>
    <property type="evidence" value="ECO:0007669"/>
    <property type="project" value="UniProtKB-SubCell"/>
</dbReference>
<dbReference type="PANTHER" id="PTHR47947:SF62">
    <property type="entry name" value="CYTOCHROME P450, FAMILY 81, SUBFAMILY D, POLYPEPTIDE 5"/>
    <property type="match status" value="1"/>
</dbReference>
<evidence type="ECO:0000256" key="7">
    <source>
        <dbReference type="ARBA" id="ARBA00023002"/>
    </source>
</evidence>
<dbReference type="SUPFAM" id="SSF48264">
    <property type="entry name" value="Cytochrome P450"/>
    <property type="match status" value="1"/>
</dbReference>
<keyword evidence="13" id="KW-1185">Reference proteome</keyword>
<evidence type="ECO:0000256" key="4">
    <source>
        <dbReference type="ARBA" id="ARBA00022692"/>
    </source>
</evidence>
<dbReference type="PRINTS" id="PR00463">
    <property type="entry name" value="EP450I"/>
</dbReference>
<proteinExistence type="inferred from homology"/>
<dbReference type="Gene3D" id="1.10.630.10">
    <property type="entry name" value="Cytochrome P450"/>
    <property type="match status" value="1"/>
</dbReference>
<dbReference type="GO" id="GO:0016705">
    <property type="term" value="F:oxidoreductase activity, acting on paired donors, with incorporation or reduction of molecular oxygen"/>
    <property type="evidence" value="ECO:0007669"/>
    <property type="project" value="InterPro"/>
</dbReference>